<name>A0A3G4VHQ4_9VIBR</name>
<sequence>MLKSTIVLCALFSSLTFASDLTIKSEGVTFKTYTDEDLANMPQTSIKTELPWLEGENHFTGVSLIELFSQANTQVPDMVTFVALNDYKVTISLKDIQAYNPIVANRKNGGKMSVRDKGPFWVIFPISQFPEINTTDYHAMMIWQLKEVSY</sequence>
<dbReference type="SUPFAM" id="SSF56524">
    <property type="entry name" value="Oxidoreductase molybdopterin-binding domain"/>
    <property type="match status" value="1"/>
</dbReference>
<reference evidence="2 3" key="1">
    <citation type="submission" date="2018-11" db="EMBL/GenBank/DDBJ databases">
        <title>Complete Genome Sequence of Vbrio mediterranei 117-T6: a Potential Pathogen Bacteria Isolated from the Conchocelis of Pyropia.</title>
        <authorList>
            <person name="Liu Q."/>
        </authorList>
    </citation>
    <scope>NUCLEOTIDE SEQUENCE [LARGE SCALE GENOMIC DNA]</scope>
    <source>
        <strain evidence="2 3">117-T6</strain>
    </source>
</reference>
<feature type="signal peptide" evidence="1">
    <location>
        <begin position="1"/>
        <end position="18"/>
    </location>
</feature>
<evidence type="ECO:0000256" key="1">
    <source>
        <dbReference type="SAM" id="SignalP"/>
    </source>
</evidence>
<dbReference type="AlphaFoldDB" id="A0A3G4VHQ4"/>
<keyword evidence="1" id="KW-0732">Signal</keyword>
<evidence type="ECO:0000313" key="2">
    <source>
        <dbReference type="EMBL" id="AYV24323.1"/>
    </source>
</evidence>
<dbReference type="InterPro" id="IPR036374">
    <property type="entry name" value="OxRdtase_Mopterin-bd_sf"/>
</dbReference>
<dbReference type="Proteomes" id="UP000279760">
    <property type="component" value="Chromosome 2"/>
</dbReference>
<proteinExistence type="predicted"/>
<accession>A0A3G4VHQ4</accession>
<evidence type="ECO:0000313" key="3">
    <source>
        <dbReference type="Proteomes" id="UP000279760"/>
    </source>
</evidence>
<organism evidence="2 3">
    <name type="scientific">Vibrio mediterranei</name>
    <dbReference type="NCBI Taxonomy" id="689"/>
    <lineage>
        <taxon>Bacteria</taxon>
        <taxon>Pseudomonadati</taxon>
        <taxon>Pseudomonadota</taxon>
        <taxon>Gammaproteobacteria</taxon>
        <taxon>Vibrionales</taxon>
        <taxon>Vibrionaceae</taxon>
        <taxon>Vibrio</taxon>
    </lineage>
</organism>
<dbReference type="EMBL" id="CP033578">
    <property type="protein sequence ID" value="AYV24323.1"/>
    <property type="molecule type" value="Genomic_DNA"/>
</dbReference>
<feature type="chain" id="PRO_5018072698" description="Oxidoreductase" evidence="1">
    <location>
        <begin position="19"/>
        <end position="150"/>
    </location>
</feature>
<protein>
    <recommendedName>
        <fullName evidence="4">Oxidoreductase</fullName>
    </recommendedName>
</protein>
<gene>
    <name evidence="2" type="ORF">ECB94_24000</name>
</gene>
<evidence type="ECO:0008006" key="4">
    <source>
        <dbReference type="Google" id="ProtNLM"/>
    </source>
</evidence>
<dbReference type="RefSeq" id="WP_124941897.1">
    <property type="nucleotide sequence ID" value="NZ_CP033578.1"/>
</dbReference>